<keyword evidence="1" id="KW-0472">Membrane</keyword>
<proteinExistence type="predicted"/>
<protein>
    <submittedName>
        <fullName evidence="2">Uncharacterized protein</fullName>
    </submittedName>
</protein>
<accession>A0A0L8GXR6</accession>
<keyword evidence="1" id="KW-0812">Transmembrane</keyword>
<sequence length="56" mass="6518">MIKYCLNVMLAYLVSCDLIPVALSVRIYTCISLFRRSKIRTFDICSQFKNININVL</sequence>
<reference evidence="2" key="1">
    <citation type="submission" date="2015-07" db="EMBL/GenBank/DDBJ databases">
        <title>MeaNS - Measles Nucleotide Surveillance Program.</title>
        <authorList>
            <person name="Tran T."/>
            <person name="Druce J."/>
        </authorList>
    </citation>
    <scope>NUCLEOTIDE SEQUENCE</scope>
    <source>
        <strain evidence="2">UCB-OBI-ISO-001</strain>
        <tissue evidence="2">Gonad</tissue>
    </source>
</reference>
<name>A0A0L8GXR6_OCTBM</name>
<dbReference type="AlphaFoldDB" id="A0A0L8GXR6"/>
<evidence type="ECO:0000313" key="2">
    <source>
        <dbReference type="EMBL" id="KOF81768.1"/>
    </source>
</evidence>
<gene>
    <name evidence="2" type="ORF">OCBIM_22026135mg</name>
</gene>
<dbReference type="EMBL" id="KQ419994">
    <property type="protein sequence ID" value="KOF81768.1"/>
    <property type="molecule type" value="Genomic_DNA"/>
</dbReference>
<keyword evidence="1" id="KW-1133">Transmembrane helix</keyword>
<evidence type="ECO:0000256" key="1">
    <source>
        <dbReference type="SAM" id="Phobius"/>
    </source>
</evidence>
<feature type="transmembrane region" description="Helical" evidence="1">
    <location>
        <begin position="12"/>
        <end position="34"/>
    </location>
</feature>
<organism evidence="2">
    <name type="scientific">Octopus bimaculoides</name>
    <name type="common">California two-spotted octopus</name>
    <dbReference type="NCBI Taxonomy" id="37653"/>
    <lineage>
        <taxon>Eukaryota</taxon>
        <taxon>Metazoa</taxon>
        <taxon>Spiralia</taxon>
        <taxon>Lophotrochozoa</taxon>
        <taxon>Mollusca</taxon>
        <taxon>Cephalopoda</taxon>
        <taxon>Coleoidea</taxon>
        <taxon>Octopodiformes</taxon>
        <taxon>Octopoda</taxon>
        <taxon>Incirrata</taxon>
        <taxon>Octopodidae</taxon>
        <taxon>Octopus</taxon>
    </lineage>
</organism>